<dbReference type="InterPro" id="IPR058031">
    <property type="entry name" value="AAA_lid_NorR"/>
</dbReference>
<evidence type="ECO:0000313" key="8">
    <source>
        <dbReference type="EMBL" id="TVZ71544.1"/>
    </source>
</evidence>
<dbReference type="InterPro" id="IPR013767">
    <property type="entry name" value="PAS_fold"/>
</dbReference>
<dbReference type="PANTHER" id="PTHR32071:SF117">
    <property type="entry name" value="PTS-DEPENDENT DIHYDROXYACETONE KINASE OPERON REGULATORY PROTEIN-RELATED"/>
    <property type="match status" value="1"/>
</dbReference>
<accession>A0A559TAA2</accession>
<name>A0A559TAA2_SERFO</name>
<dbReference type="Gene3D" id="3.30.450.20">
    <property type="entry name" value="PAS domain"/>
    <property type="match status" value="1"/>
</dbReference>
<dbReference type="Pfam" id="PF00989">
    <property type="entry name" value="PAS"/>
    <property type="match status" value="1"/>
</dbReference>
<sequence>MEAQIELKKRWDFFQKHHWVAPEFLSSPVLKSWERCCKQSSPYKWMKPHIVSGYTLNSLLHRHRTTILVAGIVIEDTYALAEPGEMILAVTDDNGCMLSLVGHPALIDELNQLGLKKGCFWNEGIIGTNAISLCLDQNAPVELLTAEHYNKHLHPYACAAAPFFDLNGKKCGAILLLKRAELHSKESLMIANACAREVELRLHITSEQLSTNNVLCQRNAVLECMDDGLLAWNEDMIITMINPQAAKAFNLPVNDIIGKNVHHVIRFSPVIMAGIEQRVKLVRKQITVEVLGEFIEALVTLRPLSDNSFLLLSHPLDKIRELAQRQIGRSANITFENLPAVSKKMRHVITVAKRAVKSRVPILLYGEEGVGKLGLAMAIHNESEFKTGPFITLNCGMLHPENMEKEVLGYDEDKGLPSKFELAHGGTLYLENIEYLPPTLQSALLKMLKTGLVMRSDSQRLIPVNFQLIASAQSDLGLYVSQNRFSRQLYYEISIHEIDIPPLRNRKEDVQHIIQTLISEHGKANNTYISIDDKAMEALMNYSWKGNNSELKNKIEKILLHRKGHVIYFDALPDEIKNNLHNSAGGTLPPLLSLDEVERQTIEHAWELYGGKMNEMAKALKIGRTTLWRKINKYGLQATVS</sequence>
<keyword evidence="2" id="KW-0067">ATP-binding</keyword>
<reference evidence="8" key="2">
    <citation type="submission" date="2019-08" db="EMBL/GenBank/DDBJ databases">
        <title>Investigation of anaerobic lignin degradation for improved lignocellulosic biofuels.</title>
        <authorList>
            <person name="Deangelis K.PhD."/>
        </authorList>
    </citation>
    <scope>NUCLEOTIDE SEQUENCE [LARGE SCALE GENOMIC DNA]</scope>
    <source>
        <strain evidence="8">128R</strain>
    </source>
</reference>
<dbReference type="InterPro" id="IPR002197">
    <property type="entry name" value="HTH_Fis"/>
</dbReference>
<dbReference type="SUPFAM" id="SSF46689">
    <property type="entry name" value="Homeodomain-like"/>
    <property type="match status" value="1"/>
</dbReference>
<dbReference type="SUPFAM" id="SSF52540">
    <property type="entry name" value="P-loop containing nucleoside triphosphate hydrolases"/>
    <property type="match status" value="1"/>
</dbReference>
<dbReference type="Gene3D" id="3.40.50.300">
    <property type="entry name" value="P-loop containing nucleotide triphosphate hydrolases"/>
    <property type="match status" value="1"/>
</dbReference>
<keyword evidence="1" id="KW-0547">Nucleotide-binding</keyword>
<keyword evidence="6" id="KW-0804">Transcription</keyword>
<dbReference type="GO" id="GO:0005524">
    <property type="term" value="F:ATP binding"/>
    <property type="evidence" value="ECO:0007669"/>
    <property type="project" value="UniProtKB-KW"/>
</dbReference>
<dbReference type="GO" id="GO:0006355">
    <property type="term" value="P:regulation of DNA-templated transcription"/>
    <property type="evidence" value="ECO:0007669"/>
    <property type="project" value="InterPro"/>
</dbReference>
<dbReference type="SMART" id="SM00091">
    <property type="entry name" value="PAS"/>
    <property type="match status" value="1"/>
</dbReference>
<dbReference type="InterPro" id="IPR027417">
    <property type="entry name" value="P-loop_NTPase"/>
</dbReference>
<dbReference type="NCBIfam" id="NF008485">
    <property type="entry name" value="PRK11388.1"/>
    <property type="match status" value="1"/>
</dbReference>
<dbReference type="Pfam" id="PF25601">
    <property type="entry name" value="AAA_lid_14"/>
    <property type="match status" value="1"/>
</dbReference>
<evidence type="ECO:0000256" key="5">
    <source>
        <dbReference type="ARBA" id="ARBA00023159"/>
    </source>
</evidence>
<organism evidence="8">
    <name type="scientific">Serratia fonticola</name>
    <dbReference type="NCBI Taxonomy" id="47917"/>
    <lineage>
        <taxon>Bacteria</taxon>
        <taxon>Pseudomonadati</taxon>
        <taxon>Pseudomonadota</taxon>
        <taxon>Gammaproteobacteria</taxon>
        <taxon>Enterobacterales</taxon>
        <taxon>Yersiniaceae</taxon>
        <taxon>Serratia</taxon>
    </lineage>
</organism>
<evidence type="ECO:0000259" key="7">
    <source>
        <dbReference type="PROSITE" id="PS50045"/>
    </source>
</evidence>
<evidence type="ECO:0000256" key="6">
    <source>
        <dbReference type="ARBA" id="ARBA00023163"/>
    </source>
</evidence>
<dbReference type="CDD" id="cd00009">
    <property type="entry name" value="AAA"/>
    <property type="match status" value="1"/>
</dbReference>
<dbReference type="InterPro" id="IPR035965">
    <property type="entry name" value="PAS-like_dom_sf"/>
</dbReference>
<dbReference type="AlphaFoldDB" id="A0A559TAA2"/>
<dbReference type="SUPFAM" id="SSF55785">
    <property type="entry name" value="PYP-like sensor domain (PAS domain)"/>
    <property type="match status" value="1"/>
</dbReference>
<dbReference type="PROSITE" id="PS50045">
    <property type="entry name" value="SIGMA54_INTERACT_4"/>
    <property type="match status" value="1"/>
</dbReference>
<dbReference type="OrthoDB" id="9804019at2"/>
<keyword evidence="3" id="KW-0805">Transcription regulation</keyword>
<dbReference type="GO" id="GO:0043565">
    <property type="term" value="F:sequence-specific DNA binding"/>
    <property type="evidence" value="ECO:0007669"/>
    <property type="project" value="InterPro"/>
</dbReference>
<dbReference type="InterPro" id="IPR002078">
    <property type="entry name" value="Sigma_54_int"/>
</dbReference>
<evidence type="ECO:0000256" key="3">
    <source>
        <dbReference type="ARBA" id="ARBA00023015"/>
    </source>
</evidence>
<gene>
    <name evidence="8" type="ORF">FHU10_4176</name>
</gene>
<reference evidence="8" key="1">
    <citation type="submission" date="2019-06" db="EMBL/GenBank/DDBJ databases">
        <authorList>
            <person name="Deangelis K."/>
            <person name="Huntemann M."/>
            <person name="Clum A."/>
            <person name="Pillay M."/>
            <person name="Palaniappan K."/>
            <person name="Varghese N."/>
            <person name="Mikhailova N."/>
            <person name="Stamatis D."/>
            <person name="Reddy T."/>
            <person name="Daum C."/>
            <person name="Shapiro N."/>
            <person name="Ivanova N."/>
            <person name="Kyrpides N."/>
            <person name="Woyke T."/>
        </authorList>
    </citation>
    <scope>NUCLEOTIDE SEQUENCE [LARGE SCALE GENOMIC DNA]</scope>
    <source>
        <strain evidence="8">128R</strain>
    </source>
</reference>
<dbReference type="InterPro" id="IPR000014">
    <property type="entry name" value="PAS"/>
</dbReference>
<dbReference type="EMBL" id="VISQ01000001">
    <property type="protein sequence ID" value="TVZ71544.1"/>
    <property type="molecule type" value="Genomic_DNA"/>
</dbReference>
<protein>
    <submittedName>
        <fullName evidence="8">Transcriptional activator for dhaKLM operon</fullName>
    </submittedName>
</protein>
<feature type="domain" description="Sigma-54 factor interaction" evidence="7">
    <location>
        <begin position="338"/>
        <end position="560"/>
    </location>
</feature>
<dbReference type="Gene3D" id="3.30.450.40">
    <property type="match status" value="1"/>
</dbReference>
<evidence type="ECO:0000256" key="4">
    <source>
        <dbReference type="ARBA" id="ARBA00023125"/>
    </source>
</evidence>
<dbReference type="Gene3D" id="1.10.10.60">
    <property type="entry name" value="Homeodomain-like"/>
    <property type="match status" value="1"/>
</dbReference>
<evidence type="ECO:0000256" key="1">
    <source>
        <dbReference type="ARBA" id="ARBA00022741"/>
    </source>
</evidence>
<dbReference type="InterPro" id="IPR025662">
    <property type="entry name" value="Sigma_54_int_dom_ATP-bd_1"/>
</dbReference>
<dbReference type="CDD" id="cd00130">
    <property type="entry name" value="PAS"/>
    <property type="match status" value="1"/>
</dbReference>
<keyword evidence="4" id="KW-0238">DNA-binding</keyword>
<dbReference type="Pfam" id="PF00158">
    <property type="entry name" value="Sigma54_activat"/>
    <property type="match status" value="1"/>
</dbReference>
<evidence type="ECO:0000256" key="2">
    <source>
        <dbReference type="ARBA" id="ARBA00022840"/>
    </source>
</evidence>
<dbReference type="Pfam" id="PF02954">
    <property type="entry name" value="HTH_8"/>
    <property type="match status" value="1"/>
</dbReference>
<dbReference type="PANTHER" id="PTHR32071">
    <property type="entry name" value="TRANSCRIPTIONAL REGULATORY PROTEIN"/>
    <property type="match status" value="1"/>
</dbReference>
<dbReference type="InterPro" id="IPR029016">
    <property type="entry name" value="GAF-like_dom_sf"/>
</dbReference>
<comment type="caution">
    <text evidence="8">The sequence shown here is derived from an EMBL/GenBank/DDBJ whole genome shotgun (WGS) entry which is preliminary data.</text>
</comment>
<keyword evidence="5" id="KW-0010">Activator</keyword>
<dbReference type="PROSITE" id="PS00675">
    <property type="entry name" value="SIGMA54_INTERACT_1"/>
    <property type="match status" value="1"/>
</dbReference>
<dbReference type="Gene3D" id="1.10.8.60">
    <property type="match status" value="1"/>
</dbReference>
<proteinExistence type="predicted"/>
<dbReference type="InterPro" id="IPR009057">
    <property type="entry name" value="Homeodomain-like_sf"/>
</dbReference>